<feature type="signal peptide" evidence="6">
    <location>
        <begin position="1"/>
        <end position="32"/>
    </location>
</feature>
<protein>
    <submittedName>
        <fullName evidence="8">C-type cytochrome</fullName>
    </submittedName>
</protein>
<dbReference type="InterPro" id="IPR009056">
    <property type="entry name" value="Cyt_c-like_dom"/>
</dbReference>
<evidence type="ECO:0000256" key="5">
    <source>
        <dbReference type="SAM" id="MobiDB-lite"/>
    </source>
</evidence>
<dbReference type="PANTHER" id="PTHR35008:SF4">
    <property type="entry name" value="BLL4482 PROTEIN"/>
    <property type="match status" value="1"/>
</dbReference>
<dbReference type="GO" id="GO:0009055">
    <property type="term" value="F:electron transfer activity"/>
    <property type="evidence" value="ECO:0007669"/>
    <property type="project" value="InterPro"/>
</dbReference>
<keyword evidence="1 4" id="KW-0349">Heme</keyword>
<dbReference type="PROSITE" id="PS51007">
    <property type="entry name" value="CYTC"/>
    <property type="match status" value="1"/>
</dbReference>
<comment type="caution">
    <text evidence="8">The sequence shown here is derived from an EMBL/GenBank/DDBJ whole genome shotgun (WGS) entry which is preliminary data.</text>
</comment>
<dbReference type="Pfam" id="PF13442">
    <property type="entry name" value="Cytochrome_CBB3"/>
    <property type="match status" value="1"/>
</dbReference>
<organism evidence="8 9">
    <name type="scientific">Segnochrobactrum spirostomi</name>
    <dbReference type="NCBI Taxonomy" id="2608987"/>
    <lineage>
        <taxon>Bacteria</taxon>
        <taxon>Pseudomonadati</taxon>
        <taxon>Pseudomonadota</taxon>
        <taxon>Alphaproteobacteria</taxon>
        <taxon>Hyphomicrobiales</taxon>
        <taxon>Segnochrobactraceae</taxon>
        <taxon>Segnochrobactrum</taxon>
    </lineage>
</organism>
<dbReference type="EMBL" id="VWNA01000001">
    <property type="protein sequence ID" value="MQT11380.1"/>
    <property type="molecule type" value="Genomic_DNA"/>
</dbReference>
<dbReference type="GO" id="GO:0020037">
    <property type="term" value="F:heme binding"/>
    <property type="evidence" value="ECO:0007669"/>
    <property type="project" value="InterPro"/>
</dbReference>
<evidence type="ECO:0000256" key="3">
    <source>
        <dbReference type="ARBA" id="ARBA00023004"/>
    </source>
</evidence>
<keyword evidence="9" id="KW-1185">Reference proteome</keyword>
<evidence type="ECO:0000256" key="1">
    <source>
        <dbReference type="ARBA" id="ARBA00022617"/>
    </source>
</evidence>
<keyword evidence="6" id="KW-0732">Signal</keyword>
<dbReference type="GO" id="GO:0046872">
    <property type="term" value="F:metal ion binding"/>
    <property type="evidence" value="ECO:0007669"/>
    <property type="project" value="UniProtKB-KW"/>
</dbReference>
<evidence type="ECO:0000256" key="6">
    <source>
        <dbReference type="SAM" id="SignalP"/>
    </source>
</evidence>
<dbReference type="InterPro" id="IPR036909">
    <property type="entry name" value="Cyt_c-like_dom_sf"/>
</dbReference>
<reference evidence="8 9" key="1">
    <citation type="submission" date="2019-09" db="EMBL/GenBank/DDBJ databases">
        <title>Segnochrobactrum spirostomi gen. nov., sp. nov., isolated from the ciliate Spirostomum cf. yagiui and description of a novel family, Segnochrobactraceae fam. nov. within the order Rhizobiales of the class Alphaproteobacteria.</title>
        <authorList>
            <person name="Akter S."/>
            <person name="Shazib S.U.A."/>
            <person name="Shin M.K."/>
        </authorList>
    </citation>
    <scope>NUCLEOTIDE SEQUENCE [LARGE SCALE GENOMIC DNA]</scope>
    <source>
        <strain evidence="8 9">Sp-1</strain>
    </source>
</reference>
<dbReference type="SUPFAM" id="SSF46626">
    <property type="entry name" value="Cytochrome c"/>
    <property type="match status" value="2"/>
</dbReference>
<gene>
    <name evidence="8" type="ORF">F0357_01560</name>
</gene>
<dbReference type="AlphaFoldDB" id="A0A6A7XXJ5"/>
<feature type="chain" id="PRO_5025522293" evidence="6">
    <location>
        <begin position="33"/>
        <end position="365"/>
    </location>
</feature>
<evidence type="ECO:0000313" key="9">
    <source>
        <dbReference type="Proteomes" id="UP000332515"/>
    </source>
</evidence>
<evidence type="ECO:0000313" key="8">
    <source>
        <dbReference type="EMBL" id="MQT11380.1"/>
    </source>
</evidence>
<evidence type="ECO:0000256" key="4">
    <source>
        <dbReference type="PROSITE-ProRule" id="PRU00433"/>
    </source>
</evidence>
<dbReference type="Pfam" id="PF21342">
    <property type="entry name" value="SoxA-TsdA_cyt-c"/>
    <property type="match status" value="1"/>
</dbReference>
<proteinExistence type="predicted"/>
<evidence type="ECO:0000256" key="2">
    <source>
        <dbReference type="ARBA" id="ARBA00022723"/>
    </source>
</evidence>
<evidence type="ECO:0000259" key="7">
    <source>
        <dbReference type="PROSITE" id="PS51007"/>
    </source>
</evidence>
<accession>A0A6A7XXJ5</accession>
<name>A0A6A7XXJ5_9HYPH</name>
<feature type="compositionally biased region" description="Low complexity" evidence="5">
    <location>
        <begin position="334"/>
        <end position="354"/>
    </location>
</feature>
<feature type="region of interest" description="Disordered" evidence="5">
    <location>
        <begin position="330"/>
        <end position="365"/>
    </location>
</feature>
<dbReference type="InterPro" id="IPR051459">
    <property type="entry name" value="Cytochrome_c-type_DH"/>
</dbReference>
<dbReference type="Gene3D" id="1.10.760.10">
    <property type="entry name" value="Cytochrome c-like domain"/>
    <property type="match status" value="2"/>
</dbReference>
<dbReference type="Proteomes" id="UP000332515">
    <property type="component" value="Unassembled WGS sequence"/>
</dbReference>
<sequence length="365" mass="39944">MTRFPRLFPRPLRLRLGAAAALVLGLAGVAQGQSTAFAPQGSPGPDTMALKGLEIVRRTSAFVGPDVPDATKRYAGNNLACTDCHLQAGTQRFALPLYGLRDLFPHYNARTGDAISLADRVNACFTRSLNGKAMPEDAPEMKALVAYLDYLSTGMSNGKIPPDQGAGHISWLTRPADPKRGEPIYAATCAMCHGKKGEGIRWSAVVKDRGYMIPPLWGKDSFNDGAGMARLITMANFVHSNMPHGTDYWSPNLKVDEAWDVAAYVLSQPRPKKKGLDKDFPDLLLKPVDVPYGPYADEFSEEEHKFGPFGPIARRIVALKNEARLKARQKEIQELQNAQRQQQQQQAPQDLTPQPGAAQQPTGLQ</sequence>
<keyword evidence="3 4" id="KW-0408">Iron</keyword>
<keyword evidence="2 4" id="KW-0479">Metal-binding</keyword>
<dbReference type="RefSeq" id="WP_153477991.1">
    <property type="nucleotide sequence ID" value="NZ_VWNA01000001.1"/>
</dbReference>
<feature type="domain" description="Cytochrome c" evidence="7">
    <location>
        <begin position="176"/>
        <end position="269"/>
    </location>
</feature>
<dbReference type="PANTHER" id="PTHR35008">
    <property type="entry name" value="BLL4482 PROTEIN-RELATED"/>
    <property type="match status" value="1"/>
</dbReference>